<dbReference type="RefSeq" id="XP_030837272.1">
    <property type="nucleotide sequence ID" value="XM_030981412.1"/>
</dbReference>
<keyword evidence="4 8" id="KW-1133">Transmembrane helix</keyword>
<feature type="transmembrane region" description="Helical" evidence="8">
    <location>
        <begin position="500"/>
        <end position="523"/>
    </location>
</feature>
<feature type="transmembrane region" description="Helical" evidence="8">
    <location>
        <begin position="75"/>
        <end position="95"/>
    </location>
</feature>
<dbReference type="EnsemblMetazoa" id="XM_030981412">
    <property type="protein sequence ID" value="XP_030837272"/>
    <property type="gene ID" value="LOC100888182"/>
</dbReference>
<feature type="transmembrane region" description="Helical" evidence="8">
    <location>
        <begin position="470"/>
        <end position="494"/>
    </location>
</feature>
<dbReference type="Pfam" id="PF00209">
    <property type="entry name" value="SNF"/>
    <property type="match status" value="1"/>
</dbReference>
<dbReference type="PROSITE" id="PS50267">
    <property type="entry name" value="NA_NEUROTRAN_SYMP_3"/>
    <property type="match status" value="1"/>
</dbReference>
<feature type="disulfide bond" evidence="7">
    <location>
        <begin position="100"/>
        <end position="109"/>
    </location>
</feature>
<dbReference type="OMA" id="HRREFFC"/>
<feature type="transmembrane region" description="Helical" evidence="8">
    <location>
        <begin position="586"/>
        <end position="607"/>
    </location>
</feature>
<feature type="transmembrane region" description="Helical" evidence="8">
    <location>
        <begin position="224"/>
        <end position="247"/>
    </location>
</feature>
<feature type="transmembrane region" description="Helical" evidence="8">
    <location>
        <begin position="296"/>
        <end position="321"/>
    </location>
</feature>
<dbReference type="PANTHER" id="PTHR11616">
    <property type="entry name" value="SODIUM/CHLORIDE DEPENDENT TRANSPORTER"/>
    <property type="match status" value="1"/>
</dbReference>
<dbReference type="AlphaFoldDB" id="A0A7M7NNH4"/>
<dbReference type="GeneID" id="100888182"/>
<keyword evidence="2" id="KW-0813">Transport</keyword>
<feature type="transmembrane region" description="Helical" evidence="8">
    <location>
        <begin position="426"/>
        <end position="458"/>
    </location>
</feature>
<evidence type="ECO:0000256" key="5">
    <source>
        <dbReference type="ARBA" id="ARBA00023136"/>
    </source>
</evidence>
<keyword evidence="6" id="KW-0915">Sodium</keyword>
<evidence type="ECO:0000256" key="1">
    <source>
        <dbReference type="ARBA" id="ARBA00004141"/>
    </source>
</evidence>
<dbReference type="GO" id="GO:0035725">
    <property type="term" value="P:sodium ion transmembrane transport"/>
    <property type="evidence" value="ECO:0000318"/>
    <property type="project" value="GO_Central"/>
</dbReference>
<proteinExistence type="predicted"/>
<comment type="subcellular location">
    <subcellularLocation>
        <location evidence="1">Membrane</location>
        <topology evidence="1">Multi-pass membrane protein</topology>
    </subcellularLocation>
</comment>
<feature type="transmembrane region" description="Helical" evidence="8">
    <location>
        <begin position="267"/>
        <end position="284"/>
    </location>
</feature>
<reference evidence="9" key="2">
    <citation type="submission" date="2021-01" db="UniProtKB">
        <authorList>
            <consortium name="EnsemblMetazoa"/>
        </authorList>
    </citation>
    <scope>IDENTIFICATION</scope>
</reference>
<keyword evidence="3 8" id="KW-0812">Transmembrane</keyword>
<dbReference type="GO" id="GO:0006865">
    <property type="term" value="P:amino acid transport"/>
    <property type="evidence" value="ECO:0000318"/>
    <property type="project" value="GO_Central"/>
</dbReference>
<dbReference type="PRINTS" id="PR00176">
    <property type="entry name" value="NANEUSMPORT"/>
</dbReference>
<dbReference type="GO" id="GO:0046872">
    <property type="term" value="F:metal ion binding"/>
    <property type="evidence" value="ECO:0007669"/>
    <property type="project" value="UniProtKB-KW"/>
</dbReference>
<organism evidence="9 10">
    <name type="scientific">Strongylocentrotus purpuratus</name>
    <name type="common">Purple sea urchin</name>
    <dbReference type="NCBI Taxonomy" id="7668"/>
    <lineage>
        <taxon>Eukaryota</taxon>
        <taxon>Metazoa</taxon>
        <taxon>Echinodermata</taxon>
        <taxon>Eleutherozoa</taxon>
        <taxon>Echinozoa</taxon>
        <taxon>Echinoidea</taxon>
        <taxon>Euechinoidea</taxon>
        <taxon>Echinacea</taxon>
        <taxon>Camarodonta</taxon>
        <taxon>Echinidea</taxon>
        <taxon>Strongylocentrotidae</taxon>
        <taxon>Strongylocentrotus</taxon>
    </lineage>
</organism>
<dbReference type="InterPro" id="IPR037272">
    <property type="entry name" value="SNS_sf"/>
</dbReference>
<dbReference type="InterPro" id="IPR000175">
    <property type="entry name" value="Na/ntran_symport"/>
</dbReference>
<evidence type="ECO:0000256" key="4">
    <source>
        <dbReference type="ARBA" id="ARBA00022989"/>
    </source>
</evidence>
<keyword evidence="5 8" id="KW-0472">Membrane</keyword>
<feature type="transmembrane region" description="Helical" evidence="8">
    <location>
        <begin position="185"/>
        <end position="204"/>
    </location>
</feature>
<evidence type="ECO:0000256" key="2">
    <source>
        <dbReference type="ARBA" id="ARBA00022448"/>
    </source>
</evidence>
<evidence type="ECO:0000256" key="3">
    <source>
        <dbReference type="ARBA" id="ARBA00022692"/>
    </source>
</evidence>
<dbReference type="PANTHER" id="PTHR11616:SF309">
    <property type="entry name" value="TRANSPORTER"/>
    <property type="match status" value="1"/>
</dbReference>
<feature type="transmembrane region" description="Helical" evidence="8">
    <location>
        <begin position="21"/>
        <end position="42"/>
    </location>
</feature>
<keyword evidence="7" id="KW-1015">Disulfide bond</keyword>
<reference evidence="10" key="1">
    <citation type="submission" date="2015-02" db="EMBL/GenBank/DDBJ databases">
        <title>Genome sequencing for Strongylocentrotus purpuratus.</title>
        <authorList>
            <person name="Murali S."/>
            <person name="Liu Y."/>
            <person name="Vee V."/>
            <person name="English A."/>
            <person name="Wang M."/>
            <person name="Skinner E."/>
            <person name="Han Y."/>
            <person name="Muzny D.M."/>
            <person name="Worley K.C."/>
            <person name="Gibbs R.A."/>
        </authorList>
    </citation>
    <scope>NUCLEOTIDE SEQUENCE</scope>
</reference>
<feature type="binding site" evidence="6">
    <location>
        <position position="270"/>
    </location>
    <ligand>
        <name>Na(+)</name>
        <dbReference type="ChEBI" id="CHEBI:29101"/>
        <label>1</label>
    </ligand>
</feature>
<feature type="transmembrane region" description="Helical" evidence="8">
    <location>
        <begin position="48"/>
        <end position="68"/>
    </location>
</feature>
<evidence type="ECO:0000256" key="6">
    <source>
        <dbReference type="PIRSR" id="PIRSR600175-1"/>
    </source>
</evidence>
<feature type="binding site" evidence="6">
    <location>
        <position position="442"/>
    </location>
    <ligand>
        <name>Na(+)</name>
        <dbReference type="ChEBI" id="CHEBI:29101"/>
        <label>1</label>
    </ligand>
</feature>
<feature type="transmembrane region" description="Helical" evidence="8">
    <location>
        <begin position="544"/>
        <end position="566"/>
    </location>
</feature>
<dbReference type="GO" id="GO:0005886">
    <property type="term" value="C:plasma membrane"/>
    <property type="evidence" value="ECO:0000318"/>
    <property type="project" value="GO_Central"/>
</dbReference>
<accession>A0A7M7NNH4</accession>
<dbReference type="SUPFAM" id="SSF161070">
    <property type="entry name" value="SNF-like"/>
    <property type="match status" value="1"/>
</dbReference>
<feature type="transmembrane region" description="Helical" evidence="8">
    <location>
        <begin position="360"/>
        <end position="385"/>
    </location>
</feature>
<evidence type="ECO:0000313" key="9">
    <source>
        <dbReference type="EnsemblMetazoa" id="XP_030837272"/>
    </source>
</evidence>
<keyword evidence="6" id="KW-0479">Metal-binding</keyword>
<feature type="binding site" evidence="6">
    <location>
        <position position="441"/>
    </location>
    <ligand>
        <name>Na(+)</name>
        <dbReference type="ChEBI" id="CHEBI:29101"/>
        <label>1</label>
    </ligand>
</feature>
<keyword evidence="10" id="KW-1185">Reference proteome</keyword>
<evidence type="ECO:0000256" key="7">
    <source>
        <dbReference type="PIRSR" id="PIRSR600175-2"/>
    </source>
</evidence>
<dbReference type="Proteomes" id="UP000007110">
    <property type="component" value="Unassembled WGS sequence"/>
</dbReference>
<evidence type="ECO:0000313" key="10">
    <source>
        <dbReference type="Proteomes" id="UP000007110"/>
    </source>
</evidence>
<dbReference type="KEGG" id="spu:100888182"/>
<evidence type="ECO:0000256" key="8">
    <source>
        <dbReference type="SAM" id="Phobius"/>
    </source>
</evidence>
<feature type="transmembrane region" description="Helical" evidence="8">
    <location>
        <begin position="392"/>
        <end position="414"/>
    </location>
</feature>
<dbReference type="InParanoid" id="A0A7M7NNH4"/>
<name>A0A7M7NNH4_STRPU</name>
<sequence>MSGDFREYLIEMEVRAFLIPYFLSVFCAGIPLLVIEIGLGQFTGQGPVTAWGMISPLFKGIGCAGLVIQVFLDTYYVVIMAWGLYYLLFSFNAVLPYSTCSNDWNTPCCFVQAAKEQVIDVDTNGSMTRDTMTGINGTMATMMSGSFFNMSEECPNGTTSPTVEFWNRKVLQIHLSEGIHDVGAVSWQLFLCLILAWFLIYLCICKGVKSSGKVVYVTVPFPYILLTILLVRAVTLPNAVDGIIFYLKPDTSKLRDSQVWLDAATQIFYSNTLGQGFLVALGSYNKRNHNFVRDTLLYSLTNSATSLYSGFVIFAVLGFMAGKQGKEVGEVAKSDGRIVEEVRLFNRCSYSLFLFLIRSWTVYSLFLFLVLIPCSYSVFLFLVLVPYQVLDCSFLVLIPCSCSLSGPGLGFIVYPEAITEMPLSTLWAILFFLCLLFLGIDSVFVVVEGFVTTIVDIFPNTLLKGHRREFFCAGCCLFFCMAGIPMVTYGGMFIFQLFDFYAASGFVLLWVALCESLVIGWVYGGNRFMQDIINMIGKGWIKPYMLAAWMFMTPLFAGTIFIYSIVYYKPLTYEDDYVYPWWGYMLGWFMALSSILTIPVVFIYQFVFVSKGTLMERWVDGTTSRVPEIQQDGPLDKKDHSYGELELR</sequence>
<protein>
    <submittedName>
        <fullName evidence="9">Uncharacterized protein</fullName>
    </submittedName>
</protein>
<feature type="binding site" evidence="6">
    <location>
        <position position="302"/>
    </location>
    <ligand>
        <name>Na(+)</name>
        <dbReference type="ChEBI" id="CHEBI:29101"/>
        <label>1</label>
    </ligand>
</feature>
<feature type="binding site" evidence="6">
    <location>
        <position position="438"/>
    </location>
    <ligand>
        <name>Na(+)</name>
        <dbReference type="ChEBI" id="CHEBI:29101"/>
        <label>1</label>
    </ligand>
</feature>
<dbReference type="OrthoDB" id="6581954at2759"/>